<feature type="transmembrane region" description="Helical" evidence="1">
    <location>
        <begin position="49"/>
        <end position="74"/>
    </location>
</feature>
<feature type="transmembrane region" description="Helical" evidence="1">
    <location>
        <begin position="152"/>
        <end position="182"/>
    </location>
</feature>
<organism evidence="2 3">
    <name type="scientific">Seongchinamella sediminis</name>
    <dbReference type="NCBI Taxonomy" id="2283635"/>
    <lineage>
        <taxon>Bacteria</taxon>
        <taxon>Pseudomonadati</taxon>
        <taxon>Pseudomonadota</taxon>
        <taxon>Gammaproteobacteria</taxon>
        <taxon>Cellvibrionales</taxon>
        <taxon>Halieaceae</taxon>
        <taxon>Seongchinamella</taxon>
    </lineage>
</organism>
<keyword evidence="1" id="KW-1133">Transmembrane helix</keyword>
<reference evidence="2 3" key="1">
    <citation type="submission" date="2018-07" db="EMBL/GenBank/DDBJ databases">
        <title>Halioglobus sp. genome submission.</title>
        <authorList>
            <person name="Ye M.-Q."/>
            <person name="Du Z.-J."/>
        </authorList>
    </citation>
    <scope>NUCLEOTIDE SEQUENCE [LARGE SCALE GENOMIC DNA]</scope>
    <source>
        <strain evidence="2 3">U0301</strain>
    </source>
</reference>
<proteinExistence type="predicted"/>
<name>A0A3L7DVC0_9GAMM</name>
<evidence type="ECO:0000256" key="1">
    <source>
        <dbReference type="SAM" id="Phobius"/>
    </source>
</evidence>
<protein>
    <submittedName>
        <fullName evidence="2">Uncharacterized protein</fullName>
    </submittedName>
</protein>
<sequence length="200" mass="21813">MVNLIPLVGVLGFGWDVAALMILYWSENLVLGFYTLVKMLIVSPLGGSFSGLFFLIHYGGFCGVHGMFIMLTLVDGEFSPFPDDTWPLFLVFPQILFNVTRAVLDYAPAEWIVAFAALFASHGVSFLANFLFGPERNTTTVGELMGGPYGRIVVLHIAIIAGGFAVMALGQPLFMLIVLIALKMAMDLGLHLREHGRKAA</sequence>
<dbReference type="InterPro" id="IPR045466">
    <property type="entry name" value="DUF6498"/>
</dbReference>
<keyword evidence="1" id="KW-0472">Membrane</keyword>
<feature type="transmembrane region" description="Helical" evidence="1">
    <location>
        <begin position="111"/>
        <end position="132"/>
    </location>
</feature>
<gene>
    <name evidence="2" type="ORF">DWB85_12220</name>
</gene>
<dbReference type="AlphaFoldDB" id="A0A3L7DVC0"/>
<accession>A0A3L7DVC0</accession>
<comment type="caution">
    <text evidence="2">The sequence shown here is derived from an EMBL/GenBank/DDBJ whole genome shotgun (WGS) entry which is preliminary data.</text>
</comment>
<dbReference type="EMBL" id="QRAN01000012">
    <property type="protein sequence ID" value="RLQ21517.1"/>
    <property type="molecule type" value="Genomic_DNA"/>
</dbReference>
<keyword evidence="1" id="KW-0812">Transmembrane</keyword>
<dbReference type="Proteomes" id="UP000265509">
    <property type="component" value="Unassembled WGS sequence"/>
</dbReference>
<feature type="transmembrane region" description="Helical" evidence="1">
    <location>
        <begin position="12"/>
        <end position="37"/>
    </location>
</feature>
<feature type="transmembrane region" description="Helical" evidence="1">
    <location>
        <begin position="86"/>
        <end position="104"/>
    </location>
</feature>
<evidence type="ECO:0000313" key="2">
    <source>
        <dbReference type="EMBL" id="RLQ21517.1"/>
    </source>
</evidence>
<keyword evidence="3" id="KW-1185">Reference proteome</keyword>
<dbReference type="Pfam" id="PF20108">
    <property type="entry name" value="DUF6498"/>
    <property type="match status" value="1"/>
</dbReference>
<evidence type="ECO:0000313" key="3">
    <source>
        <dbReference type="Proteomes" id="UP000265509"/>
    </source>
</evidence>